<proteinExistence type="predicted"/>
<dbReference type="Proteomes" id="UP000247099">
    <property type="component" value="Unassembled WGS sequence"/>
</dbReference>
<feature type="transmembrane region" description="Helical" evidence="1">
    <location>
        <begin position="20"/>
        <end position="45"/>
    </location>
</feature>
<evidence type="ECO:0000313" key="2">
    <source>
        <dbReference type="EMBL" id="PXA03515.1"/>
    </source>
</evidence>
<evidence type="ECO:0000313" key="3">
    <source>
        <dbReference type="Proteomes" id="UP000247099"/>
    </source>
</evidence>
<protein>
    <submittedName>
        <fullName evidence="2">Uncharacterized protein</fullName>
    </submittedName>
</protein>
<keyword evidence="1" id="KW-0812">Transmembrane</keyword>
<name>A0A317ZDV4_9BACT</name>
<evidence type="ECO:0000256" key="1">
    <source>
        <dbReference type="SAM" id="Phobius"/>
    </source>
</evidence>
<keyword evidence="1" id="KW-0472">Membrane</keyword>
<gene>
    <name evidence="2" type="ORF">DDZ13_11055</name>
</gene>
<accession>A0A317ZDV4</accession>
<dbReference type="AlphaFoldDB" id="A0A317ZDV4"/>
<keyword evidence="1" id="KW-1133">Transmembrane helix</keyword>
<sequence>MITPPRFKRWRSPQTSKEGFALVISLTLMGFIMVLLFALTAFLTVETNSSGSRSSVLQAKQNARTAAMIALGELQMSMGADTRTSARAEILSSQNPDDPEDGVSPFNADEITRFWTGTWDTENWNPGDAEDRQGRFNRWLVSLPKEERNNVESVAENGLTFNPDNGGETAVVASLQAIPYNGTEPTITEVRVPLQDLDDRGAIAWWISDEGVKANISMVDSYRAERESNPVRDIPRYLFPHRNNLSGTEWFQNTDFNNADLISSLRKVTDTSASAELVFFDASVSTNAGSALAEDNLMADFSLYSYGVLSSNRRGGLRKDLSLALWRDPEQIFNFDPSIAMTNTAFENDFRRRRIFNYQDYPQADQSIRSPSAADKNFFAPRWQILRDYHNSFQRLADADNGAVRVVPLPDPGGSGNYYMPKVRLSTDTHSGFNDFRVATRDHLDYWAPSDVDAEILSRSDGPVEPVTSPVTPVLLRFNLLFHLSVDESRDSSGNLRTDPSGNQYYHPVMRVTPTVTLWNPYNVGISYEALDGFFEDFPVLNWDVEQKVKTVFTINGRDFALTRTGDFLSGGILTSSNERLWVEFDPASPELNDFAPGEIRVYTVQNVAAADDWNQGNPVALTSIFPDTLPANDPSDFPYLTLSETLSDPNNDLDELTEGDVLEIETRITSDAEGARPSFETHDFRIRLVRNFDDPSVDPGLDTSVTVNPDALVFLGGIELHLLPGSEFAEPDYSPSRFANFNVRPIYPKGGLMGVYDGQIPNYWFGFLPGPSDVNYEKAGVSTGSGTLMRGFWGASAGGSGGENFISLFDVPRRPPESLGQYQHAHLANLYPHNPTYPLGNSMADPHVRRAYAVDNFANRTFMDLSWFLNDALWDDYFLSTIDPYDIDNRSPGRLAPLRERFVELDRNKDYLYDRLPNPDNPSEAGYEDAAANLLLRGPFNVNSTSVEAWAAFLSGLGGEGISYLNQGSGSLATTSKLDHPFHRLSLPTANSNTPWRGGPLDFERAAIRTLAENMVEEVKKRGPFLSLSDFINRRLTDDERGLKGALQAAIDADPSTQGVVDNTQPAELSDAPVQNNIDGNLLDLAPGDLSQADILTTVGPGLSARSDTFIIRSYGRHTNPGSDKVVGEAWCEMLVQRLPDEPANETIGRPFRVVGFRYLNPDEI</sequence>
<keyword evidence="3" id="KW-1185">Reference proteome</keyword>
<dbReference type="EMBL" id="QHJQ01000008">
    <property type="protein sequence ID" value="PXA03515.1"/>
    <property type="molecule type" value="Genomic_DNA"/>
</dbReference>
<comment type="caution">
    <text evidence="2">The sequence shown here is derived from an EMBL/GenBank/DDBJ whole genome shotgun (WGS) entry which is preliminary data.</text>
</comment>
<organism evidence="2 3">
    <name type="scientific">Coraliomargarita sinensis</name>
    <dbReference type="NCBI Taxonomy" id="2174842"/>
    <lineage>
        <taxon>Bacteria</taxon>
        <taxon>Pseudomonadati</taxon>
        <taxon>Verrucomicrobiota</taxon>
        <taxon>Opitutia</taxon>
        <taxon>Puniceicoccales</taxon>
        <taxon>Coraliomargaritaceae</taxon>
        <taxon>Coraliomargarita</taxon>
    </lineage>
</organism>
<dbReference type="OrthoDB" id="177809at2"/>
<dbReference type="RefSeq" id="WP_110131515.1">
    <property type="nucleotide sequence ID" value="NZ_QHJQ01000008.1"/>
</dbReference>
<dbReference type="InParanoid" id="A0A317ZDV4"/>
<reference evidence="2 3" key="1">
    <citation type="submission" date="2018-05" db="EMBL/GenBank/DDBJ databases">
        <title>Coraliomargarita sinensis sp. nov., isolated from a marine solar saltern.</title>
        <authorList>
            <person name="Zhou L.Y."/>
        </authorList>
    </citation>
    <scope>NUCLEOTIDE SEQUENCE [LARGE SCALE GENOMIC DNA]</scope>
    <source>
        <strain evidence="2 3">WN38</strain>
    </source>
</reference>